<accession>A0A093RRH4</accession>
<evidence type="ECO:0000313" key="2">
    <source>
        <dbReference type="EMBL" id="KFX03074.1"/>
    </source>
</evidence>
<name>A0A093RRH4_9GAMM</name>
<protein>
    <recommendedName>
        <fullName evidence="1">DUF5405 domain-containing protein</fullName>
    </recommendedName>
</protein>
<dbReference type="AlphaFoldDB" id="A0A093RRH4"/>
<organism evidence="2 5">
    <name type="scientific">Pectobacterium betavasculorum</name>
    <dbReference type="NCBI Taxonomy" id="55207"/>
    <lineage>
        <taxon>Bacteria</taxon>
        <taxon>Pseudomonadati</taxon>
        <taxon>Pseudomonadota</taxon>
        <taxon>Gammaproteobacteria</taxon>
        <taxon>Enterobacterales</taxon>
        <taxon>Pectobacteriaceae</taxon>
        <taxon>Pectobacterium</taxon>
    </lineage>
</organism>
<dbReference type="Proteomes" id="UP000032874">
    <property type="component" value="Unassembled WGS sequence"/>
</dbReference>
<evidence type="ECO:0000313" key="4">
    <source>
        <dbReference type="Proteomes" id="UP000032869"/>
    </source>
</evidence>
<gene>
    <name evidence="3" type="ORF">JV35_18690</name>
    <name evidence="2" type="ORF">KP22_16840</name>
</gene>
<proteinExistence type="predicted"/>
<dbReference type="eggNOG" id="ENOG50334FK">
    <property type="taxonomic scope" value="Bacteria"/>
</dbReference>
<evidence type="ECO:0000313" key="5">
    <source>
        <dbReference type="Proteomes" id="UP000032874"/>
    </source>
</evidence>
<reference evidence="4 5" key="1">
    <citation type="submission" date="2014-08" db="EMBL/GenBank/DDBJ databases">
        <title>Genome sequences of NCPPB Pectobacterium isolates.</title>
        <authorList>
            <person name="Glover R.H."/>
            <person name="Sapp M."/>
            <person name="Elphinstone J."/>
        </authorList>
    </citation>
    <scope>NUCLEOTIDE SEQUENCE [LARGE SCALE GENOMIC DNA]</scope>
    <source>
        <strain evidence="3 4">NCPPB 2793</strain>
        <strain evidence="2 5">NCPPB 2795</strain>
    </source>
</reference>
<dbReference type="EMBL" id="JQHL01000015">
    <property type="protein sequence ID" value="KFX15300.1"/>
    <property type="molecule type" value="Genomic_DNA"/>
</dbReference>
<evidence type="ECO:0000313" key="3">
    <source>
        <dbReference type="EMBL" id="KFX15300.1"/>
    </source>
</evidence>
<dbReference type="EMBL" id="JQHM01000010">
    <property type="protein sequence ID" value="KFX03074.1"/>
    <property type="molecule type" value="Genomic_DNA"/>
</dbReference>
<feature type="domain" description="DUF5405" evidence="1">
    <location>
        <begin position="5"/>
        <end position="87"/>
    </location>
</feature>
<dbReference type="Proteomes" id="UP000032869">
    <property type="component" value="Unassembled WGS sequence"/>
</dbReference>
<sequence>MIMEISIGDKYVITADQYQYVLQERKTKKEGKDAGGEYLSNIGYFPKLSQLIVRLCHLEVMTSDVQTLQAVEQHIARLSMEIETAFRSEVEVS</sequence>
<dbReference type="Pfam" id="PF17399">
    <property type="entry name" value="DUF5405"/>
    <property type="match status" value="1"/>
</dbReference>
<dbReference type="InterPro" id="IPR035404">
    <property type="entry name" value="DUF5405"/>
</dbReference>
<evidence type="ECO:0000259" key="1">
    <source>
        <dbReference type="Pfam" id="PF17399"/>
    </source>
</evidence>
<keyword evidence="4" id="KW-1185">Reference proteome</keyword>
<comment type="caution">
    <text evidence="2">The sequence shown here is derived from an EMBL/GenBank/DDBJ whole genome shotgun (WGS) entry which is preliminary data.</text>
</comment>